<dbReference type="EMBL" id="BONE01000022">
    <property type="protein sequence ID" value="GIF73622.1"/>
    <property type="molecule type" value="Genomic_DNA"/>
</dbReference>
<evidence type="ECO:0000313" key="2">
    <source>
        <dbReference type="EMBL" id="GIF73622.1"/>
    </source>
</evidence>
<accession>A0ABQ4CQR0</accession>
<name>A0ABQ4CQR0_9ACTN</name>
<dbReference type="Proteomes" id="UP000604117">
    <property type="component" value="Unassembled WGS sequence"/>
</dbReference>
<dbReference type="RefSeq" id="WP_203713610.1">
    <property type="nucleotide sequence ID" value="NZ_BONE01000022.1"/>
</dbReference>
<evidence type="ECO:0000259" key="1">
    <source>
        <dbReference type="Pfam" id="PF10646"/>
    </source>
</evidence>
<dbReference type="Pfam" id="PF10646">
    <property type="entry name" value="Germane"/>
    <property type="match status" value="1"/>
</dbReference>
<dbReference type="InterPro" id="IPR019606">
    <property type="entry name" value="GerMN"/>
</dbReference>
<evidence type="ECO:0000313" key="3">
    <source>
        <dbReference type="Proteomes" id="UP000604117"/>
    </source>
</evidence>
<dbReference type="PROSITE" id="PS51257">
    <property type="entry name" value="PROKAR_LIPOPROTEIN"/>
    <property type="match status" value="1"/>
</dbReference>
<feature type="domain" description="GerMN" evidence="1">
    <location>
        <begin position="57"/>
        <end position="135"/>
    </location>
</feature>
<sequence>MRRAAAAGLLLVFLLAGCGVRPSDVIIGGPAPVGTVGGARIYLLVGDEPSVVLRGPRTALPADVLTELADGPTPAERQQGFNTEVPPEIAPAKLGFSGDGTVVSLSADVDALSVLGVVQIVCTVQAVTSAAPVTLVRGEQRRGPLTCPKDL</sequence>
<organism evidence="2 3">
    <name type="scientific">Asanoa siamensis</name>
    <dbReference type="NCBI Taxonomy" id="926357"/>
    <lineage>
        <taxon>Bacteria</taxon>
        <taxon>Bacillati</taxon>
        <taxon>Actinomycetota</taxon>
        <taxon>Actinomycetes</taxon>
        <taxon>Micromonosporales</taxon>
        <taxon>Micromonosporaceae</taxon>
        <taxon>Asanoa</taxon>
    </lineage>
</organism>
<proteinExistence type="predicted"/>
<keyword evidence="3" id="KW-1185">Reference proteome</keyword>
<gene>
    <name evidence="2" type="ORF">Asi02nite_31400</name>
</gene>
<protein>
    <recommendedName>
        <fullName evidence="1">GerMN domain-containing protein</fullName>
    </recommendedName>
</protein>
<comment type="caution">
    <text evidence="2">The sequence shown here is derived from an EMBL/GenBank/DDBJ whole genome shotgun (WGS) entry which is preliminary data.</text>
</comment>
<reference evidence="2 3" key="1">
    <citation type="submission" date="2021-01" db="EMBL/GenBank/DDBJ databases">
        <title>Whole genome shotgun sequence of Asanoa siamensis NBRC 107932.</title>
        <authorList>
            <person name="Komaki H."/>
            <person name="Tamura T."/>
        </authorList>
    </citation>
    <scope>NUCLEOTIDE SEQUENCE [LARGE SCALE GENOMIC DNA]</scope>
    <source>
        <strain evidence="2 3">NBRC 107932</strain>
    </source>
</reference>